<dbReference type="GO" id="GO:0005351">
    <property type="term" value="F:carbohydrate:proton symporter activity"/>
    <property type="evidence" value="ECO:0007669"/>
    <property type="project" value="TreeGrafter"/>
</dbReference>
<feature type="transmembrane region" description="Helical" evidence="7">
    <location>
        <begin position="192"/>
        <end position="214"/>
    </location>
</feature>
<protein>
    <recommendedName>
        <fullName evidence="8">Major facilitator superfamily (MFS) profile domain-containing protein</fullName>
    </recommendedName>
</protein>
<evidence type="ECO:0000256" key="3">
    <source>
        <dbReference type="ARBA" id="ARBA00022692"/>
    </source>
</evidence>
<reference evidence="10" key="1">
    <citation type="journal article" date="2023" name="Mol. Phylogenet. Evol.">
        <title>Genome-scale phylogeny and comparative genomics of the fungal order Sordariales.</title>
        <authorList>
            <person name="Hensen N."/>
            <person name="Bonometti L."/>
            <person name="Westerberg I."/>
            <person name="Brannstrom I.O."/>
            <person name="Guillou S."/>
            <person name="Cros-Aarteil S."/>
            <person name="Calhoun S."/>
            <person name="Haridas S."/>
            <person name="Kuo A."/>
            <person name="Mondo S."/>
            <person name="Pangilinan J."/>
            <person name="Riley R."/>
            <person name="LaButti K."/>
            <person name="Andreopoulos B."/>
            <person name="Lipzen A."/>
            <person name="Chen C."/>
            <person name="Yan M."/>
            <person name="Daum C."/>
            <person name="Ng V."/>
            <person name="Clum A."/>
            <person name="Steindorff A."/>
            <person name="Ohm R.A."/>
            <person name="Martin F."/>
            <person name="Silar P."/>
            <person name="Natvig D.O."/>
            <person name="Lalanne C."/>
            <person name="Gautier V."/>
            <person name="Ament-Velasquez S.L."/>
            <person name="Kruys A."/>
            <person name="Hutchinson M.I."/>
            <person name="Powell A.J."/>
            <person name="Barry K."/>
            <person name="Miller A.N."/>
            <person name="Grigoriev I.V."/>
            <person name="Debuchy R."/>
            <person name="Gladieux P."/>
            <person name="Hiltunen Thoren M."/>
            <person name="Johannesson H."/>
        </authorList>
    </citation>
    <scope>NUCLEOTIDE SEQUENCE [LARGE SCALE GENOMIC DNA]</scope>
    <source>
        <strain evidence="10">CBS 284.82</strain>
    </source>
</reference>
<comment type="caution">
    <text evidence="9">The sequence shown here is derived from an EMBL/GenBank/DDBJ whole genome shotgun (WGS) entry which is preliminary data.</text>
</comment>
<dbReference type="InterPro" id="IPR020846">
    <property type="entry name" value="MFS_dom"/>
</dbReference>
<dbReference type="SUPFAM" id="SSF103473">
    <property type="entry name" value="MFS general substrate transporter"/>
    <property type="match status" value="1"/>
</dbReference>
<evidence type="ECO:0000313" key="9">
    <source>
        <dbReference type="EMBL" id="KAK4031903.1"/>
    </source>
</evidence>
<feature type="transmembrane region" description="Helical" evidence="7">
    <location>
        <begin position="321"/>
        <end position="342"/>
    </location>
</feature>
<dbReference type="Proteomes" id="UP001303115">
    <property type="component" value="Unassembled WGS sequence"/>
</dbReference>
<proteinExistence type="inferred from homology"/>
<keyword evidence="10" id="KW-1185">Reference proteome</keyword>
<dbReference type="AlphaFoldDB" id="A0AAN6SLN3"/>
<evidence type="ECO:0000313" key="10">
    <source>
        <dbReference type="Proteomes" id="UP001303115"/>
    </source>
</evidence>
<keyword evidence="4 7" id="KW-1133">Transmembrane helix</keyword>
<evidence type="ECO:0000256" key="6">
    <source>
        <dbReference type="SAM" id="MobiDB-lite"/>
    </source>
</evidence>
<feature type="domain" description="Major facilitator superfamily (MFS) profile" evidence="8">
    <location>
        <begin position="49"/>
        <end position="471"/>
    </location>
</feature>
<dbReference type="Gene3D" id="1.20.1250.20">
    <property type="entry name" value="MFS general substrate transporter like domains"/>
    <property type="match status" value="1"/>
</dbReference>
<keyword evidence="3 7" id="KW-0812">Transmembrane</keyword>
<feature type="transmembrane region" description="Helical" evidence="7">
    <location>
        <begin position="414"/>
        <end position="436"/>
    </location>
</feature>
<evidence type="ECO:0000256" key="1">
    <source>
        <dbReference type="ARBA" id="ARBA00004141"/>
    </source>
</evidence>
<evidence type="ECO:0000256" key="4">
    <source>
        <dbReference type="ARBA" id="ARBA00022989"/>
    </source>
</evidence>
<evidence type="ECO:0000256" key="2">
    <source>
        <dbReference type="ARBA" id="ARBA00010992"/>
    </source>
</evidence>
<gene>
    <name evidence="9" type="ORF">C8A01DRAFT_51168</name>
</gene>
<comment type="similarity">
    <text evidence="2">Belongs to the major facilitator superfamily. Sugar transporter (TC 2.A.1.1) family.</text>
</comment>
<dbReference type="InterPro" id="IPR050360">
    <property type="entry name" value="MFS_Sugar_Transporters"/>
</dbReference>
<comment type="subcellular location">
    <subcellularLocation>
        <location evidence="1">Membrane</location>
        <topology evidence="1">Multi-pass membrane protein</topology>
    </subcellularLocation>
</comment>
<feature type="transmembrane region" description="Helical" evidence="7">
    <location>
        <begin position="286"/>
        <end position="309"/>
    </location>
</feature>
<evidence type="ECO:0000256" key="5">
    <source>
        <dbReference type="ARBA" id="ARBA00023136"/>
    </source>
</evidence>
<feature type="transmembrane region" description="Helical" evidence="7">
    <location>
        <begin position="379"/>
        <end position="402"/>
    </location>
</feature>
<evidence type="ECO:0000256" key="7">
    <source>
        <dbReference type="SAM" id="Phobius"/>
    </source>
</evidence>
<feature type="transmembrane region" description="Helical" evidence="7">
    <location>
        <begin position="124"/>
        <end position="143"/>
    </location>
</feature>
<sequence>MAVDDMDKAGDVLHQEDTRTEAPASVAELAEGQMSAWQCIRRNPKIVLCSLYANIGAVMIGYDNLALAVCLAMPAFQQTFASNANGALIIPAYWQSAWNAMYNVMTLVGSLAAAEFIDWFGCRLGFLFTAVVAAAGVALNFVAQDPAQFLGGKMITGFAVGIAIFNTICMNLGFLIAISATYSRVTIPDESAFRHLFAAAWAFPGALLIGLPFIPESPYWHAQKNQPTKVTRALERLSPKGAPVQQRASQLLAAVDAERALMAISGSSGASLLDCFRGANWRRTRIVLLCSSMNIIVGGTLSANAPYFLNQTGLASHTVTMLIQIGISLGLLSALVNVVLMARFNQRPLLLGGMGLCAAMFLVMGVAGCFERTPSNLLIIGIVLQITPLSYGPSVGAAMAVAGEVSSMSLRSKTLGVGIASNYLFSTIWLVVLPYLFNEDEANLGGKIGFIFFGQALLWMVAVWFEVPNTNRRSYEDLDLMFESRVPTRKFKTWEADHSAAALAAKVADA</sequence>
<dbReference type="PANTHER" id="PTHR48022">
    <property type="entry name" value="PLASTIDIC GLUCOSE TRANSPORTER 4"/>
    <property type="match status" value="1"/>
</dbReference>
<dbReference type="PANTHER" id="PTHR48022:SF41">
    <property type="entry name" value="MAJOR FACILITATOR SUPERFAMILY (MFS) PROFILE DOMAIN-CONTAINING PROTEIN"/>
    <property type="match status" value="1"/>
</dbReference>
<dbReference type="GO" id="GO:0016020">
    <property type="term" value="C:membrane"/>
    <property type="evidence" value="ECO:0007669"/>
    <property type="project" value="UniProtKB-SubCell"/>
</dbReference>
<feature type="transmembrane region" description="Helical" evidence="7">
    <location>
        <begin position="155"/>
        <end position="180"/>
    </location>
</feature>
<name>A0AAN6SLN3_9PEZI</name>
<feature type="region of interest" description="Disordered" evidence="6">
    <location>
        <begin position="1"/>
        <end position="20"/>
    </location>
</feature>
<evidence type="ECO:0000259" key="8">
    <source>
        <dbReference type="PROSITE" id="PS50850"/>
    </source>
</evidence>
<dbReference type="InterPro" id="IPR036259">
    <property type="entry name" value="MFS_trans_sf"/>
</dbReference>
<feature type="transmembrane region" description="Helical" evidence="7">
    <location>
        <begin position="448"/>
        <end position="465"/>
    </location>
</feature>
<organism evidence="9 10">
    <name type="scientific">Parachaetomium inaequale</name>
    <dbReference type="NCBI Taxonomy" id="2588326"/>
    <lineage>
        <taxon>Eukaryota</taxon>
        <taxon>Fungi</taxon>
        <taxon>Dikarya</taxon>
        <taxon>Ascomycota</taxon>
        <taxon>Pezizomycotina</taxon>
        <taxon>Sordariomycetes</taxon>
        <taxon>Sordariomycetidae</taxon>
        <taxon>Sordariales</taxon>
        <taxon>Chaetomiaceae</taxon>
        <taxon>Parachaetomium</taxon>
    </lineage>
</organism>
<dbReference type="EMBL" id="MU854681">
    <property type="protein sequence ID" value="KAK4031903.1"/>
    <property type="molecule type" value="Genomic_DNA"/>
</dbReference>
<feature type="transmembrane region" description="Helical" evidence="7">
    <location>
        <begin position="349"/>
        <end position="367"/>
    </location>
</feature>
<keyword evidence="5 7" id="KW-0472">Membrane</keyword>
<accession>A0AAN6SLN3</accession>
<dbReference type="PROSITE" id="PS50850">
    <property type="entry name" value="MFS"/>
    <property type="match status" value="1"/>
</dbReference>
<dbReference type="Pfam" id="PF00083">
    <property type="entry name" value="Sugar_tr"/>
    <property type="match status" value="2"/>
</dbReference>
<feature type="transmembrane region" description="Helical" evidence="7">
    <location>
        <begin position="51"/>
        <end position="76"/>
    </location>
</feature>
<dbReference type="InterPro" id="IPR005828">
    <property type="entry name" value="MFS_sugar_transport-like"/>
</dbReference>